<gene>
    <name evidence="2" type="ORF">TTAC_LOCUS6821</name>
</gene>
<feature type="signal peptide" evidence="1">
    <location>
        <begin position="1"/>
        <end position="30"/>
    </location>
</feature>
<accession>A0A0R3X0Z4</accession>
<protein>
    <submittedName>
        <fullName evidence="2 4">Uncharacterized protein</fullName>
    </submittedName>
</protein>
<evidence type="ECO:0000313" key="4">
    <source>
        <dbReference type="WBParaSite" id="TTAC_0000683601-mRNA-1"/>
    </source>
</evidence>
<evidence type="ECO:0000313" key="3">
    <source>
        <dbReference type="Proteomes" id="UP000274429"/>
    </source>
</evidence>
<keyword evidence="3" id="KW-1185">Reference proteome</keyword>
<evidence type="ECO:0000313" key="2">
    <source>
        <dbReference type="EMBL" id="VDM31092.1"/>
    </source>
</evidence>
<reference evidence="4" key="1">
    <citation type="submission" date="2017-02" db="UniProtKB">
        <authorList>
            <consortium name="WormBaseParasite"/>
        </authorList>
    </citation>
    <scope>IDENTIFICATION</scope>
</reference>
<evidence type="ECO:0000256" key="1">
    <source>
        <dbReference type="SAM" id="SignalP"/>
    </source>
</evidence>
<dbReference type="Proteomes" id="UP000274429">
    <property type="component" value="Unassembled WGS sequence"/>
</dbReference>
<organism evidence="4">
    <name type="scientific">Hydatigena taeniaeformis</name>
    <name type="common">Feline tapeworm</name>
    <name type="synonym">Taenia taeniaeformis</name>
    <dbReference type="NCBI Taxonomy" id="6205"/>
    <lineage>
        <taxon>Eukaryota</taxon>
        <taxon>Metazoa</taxon>
        <taxon>Spiralia</taxon>
        <taxon>Lophotrochozoa</taxon>
        <taxon>Platyhelminthes</taxon>
        <taxon>Cestoda</taxon>
        <taxon>Eucestoda</taxon>
        <taxon>Cyclophyllidea</taxon>
        <taxon>Taeniidae</taxon>
        <taxon>Hydatigera</taxon>
    </lineage>
</organism>
<dbReference type="OrthoDB" id="6254878at2759"/>
<dbReference type="WBParaSite" id="TTAC_0000683601-mRNA-1">
    <property type="protein sequence ID" value="TTAC_0000683601-mRNA-1"/>
    <property type="gene ID" value="TTAC_0000683601"/>
</dbReference>
<reference evidence="2 3" key="2">
    <citation type="submission" date="2018-11" db="EMBL/GenBank/DDBJ databases">
        <authorList>
            <consortium name="Pathogen Informatics"/>
        </authorList>
    </citation>
    <scope>NUCLEOTIDE SEQUENCE [LARGE SCALE GENOMIC DNA]</scope>
</reference>
<name>A0A0R3X0Z4_HYDTA</name>
<dbReference type="AlphaFoldDB" id="A0A0R3X0Z4"/>
<keyword evidence="1" id="KW-0732">Signal</keyword>
<proteinExistence type="predicted"/>
<feature type="chain" id="PRO_5043133090" evidence="1">
    <location>
        <begin position="31"/>
        <end position="114"/>
    </location>
</feature>
<dbReference type="EMBL" id="UYWX01020325">
    <property type="protein sequence ID" value="VDM31092.1"/>
    <property type="molecule type" value="Genomic_DNA"/>
</dbReference>
<sequence>MTAGMSSTVLRLHLLLVVCLVSQLLDCGTATEIRRMSAKRMQRPAFLFDAWGKRSVSREPSWSLVGEDEDNYLVVIPKRDFKLAMANAEDEAENPFGLRQLASKRGAYLDLPWG</sequence>